<accession>A0ABS0J385</accession>
<evidence type="ECO:0000313" key="2">
    <source>
        <dbReference type="EMBL" id="MBG3876894.1"/>
    </source>
</evidence>
<comment type="caution">
    <text evidence="2">The sequence shown here is derived from an EMBL/GenBank/DDBJ whole genome shotgun (WGS) entry which is preliminary data.</text>
</comment>
<sequence>MTLPSPLDDASLPNSIPELEAQMALLEEERRACEATVRRLCETERPDEGICFAQEIHQARQRKLQLEVQRELRRVRINRLRLDANSMF</sequence>
<evidence type="ECO:0000313" key="3">
    <source>
        <dbReference type="Proteomes" id="UP001194469"/>
    </source>
</evidence>
<keyword evidence="3" id="KW-1185">Reference proteome</keyword>
<organism evidence="2 3">
    <name type="scientific">Nitratidesulfovibrio oxamicus</name>
    <dbReference type="NCBI Taxonomy" id="32016"/>
    <lineage>
        <taxon>Bacteria</taxon>
        <taxon>Pseudomonadati</taxon>
        <taxon>Thermodesulfobacteriota</taxon>
        <taxon>Desulfovibrionia</taxon>
        <taxon>Desulfovibrionales</taxon>
        <taxon>Desulfovibrionaceae</taxon>
        <taxon>Nitratidesulfovibrio</taxon>
    </lineage>
</organism>
<dbReference type="EMBL" id="VRYY01000185">
    <property type="protein sequence ID" value="MBG3876894.1"/>
    <property type="molecule type" value="Genomic_DNA"/>
</dbReference>
<gene>
    <name evidence="2" type="ORF">FVW20_07650</name>
</gene>
<feature type="coiled-coil region" evidence="1">
    <location>
        <begin position="16"/>
        <end position="43"/>
    </location>
</feature>
<dbReference type="Proteomes" id="UP001194469">
    <property type="component" value="Unassembled WGS sequence"/>
</dbReference>
<dbReference type="RefSeq" id="WP_155860564.1">
    <property type="nucleotide sequence ID" value="NZ_VRYY01000185.1"/>
</dbReference>
<protein>
    <submittedName>
        <fullName evidence="2">Uncharacterized protein</fullName>
    </submittedName>
</protein>
<keyword evidence="1" id="KW-0175">Coiled coil</keyword>
<name>A0ABS0J385_9BACT</name>
<proteinExistence type="predicted"/>
<reference evidence="2 3" key="1">
    <citation type="submission" date="2019-08" db="EMBL/GenBank/DDBJ databases">
        <authorList>
            <person name="Luo N."/>
        </authorList>
    </citation>
    <scope>NUCLEOTIDE SEQUENCE [LARGE SCALE GENOMIC DNA]</scope>
    <source>
        <strain evidence="2 3">NCIMB 9442</strain>
    </source>
</reference>
<evidence type="ECO:0000256" key="1">
    <source>
        <dbReference type="SAM" id="Coils"/>
    </source>
</evidence>